<evidence type="ECO:0000313" key="8">
    <source>
        <dbReference type="Proteomes" id="UP000297299"/>
    </source>
</evidence>
<dbReference type="InterPro" id="IPR036188">
    <property type="entry name" value="FAD/NAD-bd_sf"/>
</dbReference>
<comment type="caution">
    <text evidence="7">The sequence shown here is derived from an EMBL/GenBank/DDBJ whole genome shotgun (WGS) entry which is preliminary data.</text>
</comment>
<organism evidence="7 8">
    <name type="scientific">Botryotinia calthae</name>
    <dbReference type="NCBI Taxonomy" id="38488"/>
    <lineage>
        <taxon>Eukaryota</taxon>
        <taxon>Fungi</taxon>
        <taxon>Dikarya</taxon>
        <taxon>Ascomycota</taxon>
        <taxon>Pezizomycotina</taxon>
        <taxon>Leotiomycetes</taxon>
        <taxon>Helotiales</taxon>
        <taxon>Sclerotiniaceae</taxon>
        <taxon>Botryotinia</taxon>
    </lineage>
</organism>
<sequence>MEIIIVGAGIAGLGAGIALRRGGHKVTILEQSSLLHETGAAITVAPNASLILQSWDFSPAKSKLVALSKANIWDGMAMKVVVDGYYANTEEKYGIPLYSAHRVDLHSQLREIATKKDGEGIPVDLIVKAKTVGYDAVNGKVTLEGGKTLQADLIVAADGVHSTAVDHVLGSDKVQSGDTGWSCMRWLVSTEDLLSDPETSDLVEDSIQRFFAPASGVGGFVWYPCRDNEVQNFLYLSKAFDSSHATESFRASVDPSVPMSKAQDVKFWKLIARELIPTWHKDKLVLIGDAAHPMLPFQAQGGCQAIEDAGALGVLLNQVDPNDKETLEKRLQLYEKVRRNRGSSLQILSNHSPPASQEIRNEAAKYLPDGKALNTTEDINDYVFSFDVIRECEMLLAEELVDGGV</sequence>
<dbReference type="STRING" id="38488.A0A4Y8CLR4"/>
<keyword evidence="4" id="KW-0560">Oxidoreductase</keyword>
<dbReference type="PANTHER" id="PTHR13789">
    <property type="entry name" value="MONOOXYGENASE"/>
    <property type="match status" value="1"/>
</dbReference>
<protein>
    <recommendedName>
        <fullName evidence="6">FAD-binding domain-containing protein</fullName>
    </recommendedName>
</protein>
<reference evidence="7 8" key="1">
    <citation type="submission" date="2017-11" db="EMBL/GenBank/DDBJ databases">
        <title>Comparative genomics of Botrytis spp.</title>
        <authorList>
            <person name="Valero-Jimenez C.A."/>
            <person name="Tapia P."/>
            <person name="Veloso J."/>
            <person name="Silva-Moreno E."/>
            <person name="Staats M."/>
            <person name="Valdes J.H."/>
            <person name="Van Kan J.A.L."/>
        </authorList>
    </citation>
    <scope>NUCLEOTIDE SEQUENCE [LARGE SCALE GENOMIC DNA]</scope>
    <source>
        <strain evidence="7 8">MUCL2830</strain>
    </source>
</reference>
<evidence type="ECO:0000256" key="4">
    <source>
        <dbReference type="ARBA" id="ARBA00023002"/>
    </source>
</evidence>
<accession>A0A4Y8CLR4</accession>
<keyword evidence="5" id="KW-0503">Monooxygenase</keyword>
<dbReference type="Pfam" id="PF13450">
    <property type="entry name" value="NAD_binding_8"/>
    <property type="match status" value="1"/>
</dbReference>
<dbReference type="EMBL" id="PHWZ01000514">
    <property type="protein sequence ID" value="TEY37462.1"/>
    <property type="molecule type" value="Genomic_DNA"/>
</dbReference>
<dbReference type="Pfam" id="PF01494">
    <property type="entry name" value="FAD_binding_3"/>
    <property type="match status" value="1"/>
</dbReference>
<dbReference type="Gene3D" id="3.50.50.60">
    <property type="entry name" value="FAD/NAD(P)-binding domain"/>
    <property type="match status" value="1"/>
</dbReference>
<name>A0A4Y8CLR4_9HELO</name>
<dbReference type="GO" id="GO:0071949">
    <property type="term" value="F:FAD binding"/>
    <property type="evidence" value="ECO:0007669"/>
    <property type="project" value="InterPro"/>
</dbReference>
<evidence type="ECO:0000259" key="6">
    <source>
        <dbReference type="Pfam" id="PF01494"/>
    </source>
</evidence>
<dbReference type="OrthoDB" id="9993796at2759"/>
<dbReference type="GO" id="GO:0004497">
    <property type="term" value="F:monooxygenase activity"/>
    <property type="evidence" value="ECO:0007669"/>
    <property type="project" value="UniProtKB-KW"/>
</dbReference>
<gene>
    <name evidence="7" type="ORF">BOTCAL_0515g00020</name>
</gene>
<dbReference type="PANTHER" id="PTHR13789:SF215">
    <property type="entry name" value="FAD-BINDING DOMAIN-CONTAINING PROTEIN-RELATED"/>
    <property type="match status" value="1"/>
</dbReference>
<keyword evidence="3" id="KW-0274">FAD</keyword>
<dbReference type="InterPro" id="IPR050493">
    <property type="entry name" value="FAD-dep_Monooxygenase_BioMet"/>
</dbReference>
<evidence type="ECO:0000256" key="3">
    <source>
        <dbReference type="ARBA" id="ARBA00022827"/>
    </source>
</evidence>
<evidence type="ECO:0000256" key="2">
    <source>
        <dbReference type="ARBA" id="ARBA00022630"/>
    </source>
</evidence>
<comment type="similarity">
    <text evidence="1">Belongs to the paxM FAD-dependent monooxygenase family.</text>
</comment>
<dbReference type="Proteomes" id="UP000297299">
    <property type="component" value="Unassembled WGS sequence"/>
</dbReference>
<dbReference type="PRINTS" id="PR00420">
    <property type="entry name" value="RNGMNOXGNASE"/>
</dbReference>
<feature type="domain" description="FAD-binding" evidence="6">
    <location>
        <begin position="141"/>
        <end position="342"/>
    </location>
</feature>
<evidence type="ECO:0000256" key="5">
    <source>
        <dbReference type="ARBA" id="ARBA00023033"/>
    </source>
</evidence>
<dbReference type="InterPro" id="IPR002938">
    <property type="entry name" value="FAD-bd"/>
</dbReference>
<proteinExistence type="inferred from homology"/>
<dbReference type="SUPFAM" id="SSF51905">
    <property type="entry name" value="FAD/NAD(P)-binding domain"/>
    <property type="match status" value="1"/>
</dbReference>
<keyword evidence="8" id="KW-1185">Reference proteome</keyword>
<evidence type="ECO:0000313" key="7">
    <source>
        <dbReference type="EMBL" id="TEY37462.1"/>
    </source>
</evidence>
<keyword evidence="2" id="KW-0285">Flavoprotein</keyword>
<dbReference type="AlphaFoldDB" id="A0A4Y8CLR4"/>
<evidence type="ECO:0000256" key="1">
    <source>
        <dbReference type="ARBA" id="ARBA00007992"/>
    </source>
</evidence>